<evidence type="ECO:0000259" key="2">
    <source>
        <dbReference type="Pfam" id="PF07811"/>
    </source>
</evidence>
<dbReference type="RefSeq" id="WP_343047721.1">
    <property type="nucleotide sequence ID" value="NZ_JACCAA010000001.1"/>
</dbReference>
<keyword evidence="1" id="KW-0472">Membrane</keyword>
<reference evidence="3 4" key="1">
    <citation type="submission" date="2020-07" db="EMBL/GenBank/DDBJ databases">
        <title>Sequencing the genomes of 1000 actinobacteria strains.</title>
        <authorList>
            <person name="Klenk H.-P."/>
        </authorList>
    </citation>
    <scope>NUCLEOTIDE SEQUENCE [LARGE SCALE GENOMIC DNA]</scope>
    <source>
        <strain evidence="3 4">DSM 23819</strain>
    </source>
</reference>
<evidence type="ECO:0000256" key="1">
    <source>
        <dbReference type="SAM" id="Phobius"/>
    </source>
</evidence>
<keyword evidence="1" id="KW-0812">Transmembrane</keyword>
<feature type="transmembrane region" description="Helical" evidence="1">
    <location>
        <begin position="6"/>
        <end position="25"/>
    </location>
</feature>
<dbReference type="Proteomes" id="UP000540656">
    <property type="component" value="Unassembled WGS sequence"/>
</dbReference>
<accession>A0A7Y9UQA8</accession>
<dbReference type="AlphaFoldDB" id="A0A7Y9UQA8"/>
<sequence>MVDFVLVLVVLIPLVLGILQLAIVLHVRNTLTAAATEGARHGSVLDRGPEDGAAYTRQQIGNVIADRFAKDVGARQTVVDGTEMIEVTVSAEVPPLGLWGPAIRIEVEGHAIVEQDPDEAGAP</sequence>
<evidence type="ECO:0000313" key="4">
    <source>
        <dbReference type="Proteomes" id="UP000540656"/>
    </source>
</evidence>
<proteinExistence type="predicted"/>
<dbReference type="Pfam" id="PF07811">
    <property type="entry name" value="TadE"/>
    <property type="match status" value="1"/>
</dbReference>
<organism evidence="3 4">
    <name type="scientific">Nocardioides daedukensis</name>
    <dbReference type="NCBI Taxonomy" id="634462"/>
    <lineage>
        <taxon>Bacteria</taxon>
        <taxon>Bacillati</taxon>
        <taxon>Actinomycetota</taxon>
        <taxon>Actinomycetes</taxon>
        <taxon>Propionibacteriales</taxon>
        <taxon>Nocardioidaceae</taxon>
        <taxon>Nocardioides</taxon>
    </lineage>
</organism>
<dbReference type="InterPro" id="IPR012495">
    <property type="entry name" value="TadE-like_dom"/>
</dbReference>
<comment type="caution">
    <text evidence="3">The sequence shown here is derived from an EMBL/GenBank/DDBJ whole genome shotgun (WGS) entry which is preliminary data.</text>
</comment>
<keyword evidence="1" id="KW-1133">Transmembrane helix</keyword>
<protein>
    <submittedName>
        <fullName evidence="3">Flp pilus assembly protein TadG</fullName>
    </submittedName>
</protein>
<gene>
    <name evidence="3" type="ORF">BJ980_001329</name>
</gene>
<dbReference type="EMBL" id="JACCAA010000001">
    <property type="protein sequence ID" value="NYG58406.1"/>
    <property type="molecule type" value="Genomic_DNA"/>
</dbReference>
<feature type="domain" description="TadE-like" evidence="2">
    <location>
        <begin position="1"/>
        <end position="40"/>
    </location>
</feature>
<keyword evidence="4" id="KW-1185">Reference proteome</keyword>
<name>A0A7Y9UQA8_9ACTN</name>
<evidence type="ECO:0000313" key="3">
    <source>
        <dbReference type="EMBL" id="NYG58406.1"/>
    </source>
</evidence>